<gene>
    <name evidence="1" type="ORF">FNW17_01780</name>
</gene>
<sequence length="77" mass="8946">MSVQTEKSLLIDLLQNINDISIIQKVKNFVLHEIEPESLSENQKKELDIRILEHQENPKSGVDPLEFLDSLKSKYEL</sequence>
<reference evidence="1 2" key="1">
    <citation type="submission" date="2019-07" db="EMBL/GenBank/DDBJ databases">
        <title>Novel species of Flavobacterium.</title>
        <authorList>
            <person name="Liu Q."/>
            <person name="Xin Y.-H."/>
        </authorList>
    </citation>
    <scope>NUCLEOTIDE SEQUENCE [LARGE SCALE GENOMIC DNA]</scope>
    <source>
        <strain evidence="1 2">LB3P56</strain>
    </source>
</reference>
<evidence type="ECO:0000313" key="2">
    <source>
        <dbReference type="Proteomes" id="UP000318585"/>
    </source>
</evidence>
<dbReference type="OrthoDB" id="1365992at2"/>
<accession>A0A553CTT9</accession>
<keyword evidence="2" id="KW-1185">Reference proteome</keyword>
<dbReference type="RefSeq" id="WP_143391558.1">
    <property type="nucleotide sequence ID" value="NZ_VJZQ01000026.1"/>
</dbReference>
<comment type="caution">
    <text evidence="1">The sequence shown here is derived from an EMBL/GenBank/DDBJ whole genome shotgun (WGS) entry which is preliminary data.</text>
</comment>
<organism evidence="1 2">
    <name type="scientific">Flavobacterium franklandianum</name>
    <dbReference type="NCBI Taxonomy" id="2594430"/>
    <lineage>
        <taxon>Bacteria</taxon>
        <taxon>Pseudomonadati</taxon>
        <taxon>Bacteroidota</taxon>
        <taxon>Flavobacteriia</taxon>
        <taxon>Flavobacteriales</taxon>
        <taxon>Flavobacteriaceae</taxon>
        <taxon>Flavobacterium</taxon>
    </lineage>
</organism>
<dbReference type="EMBL" id="VJZR01000001">
    <property type="protein sequence ID" value="TRX23933.1"/>
    <property type="molecule type" value="Genomic_DNA"/>
</dbReference>
<evidence type="ECO:0000313" key="1">
    <source>
        <dbReference type="EMBL" id="TRX23933.1"/>
    </source>
</evidence>
<evidence type="ECO:0008006" key="3">
    <source>
        <dbReference type="Google" id="ProtNLM"/>
    </source>
</evidence>
<dbReference type="Proteomes" id="UP000318585">
    <property type="component" value="Unassembled WGS sequence"/>
</dbReference>
<proteinExistence type="predicted"/>
<protein>
    <recommendedName>
        <fullName evidence="3">Addiction module component</fullName>
    </recommendedName>
</protein>
<dbReference type="AlphaFoldDB" id="A0A553CTT9"/>
<name>A0A553CTT9_9FLAO</name>